<proteinExistence type="predicted"/>
<keyword evidence="3" id="KW-1185">Reference proteome</keyword>
<name>A0A6J5XXI2_PRUAR</name>
<dbReference type="InterPro" id="IPR023214">
    <property type="entry name" value="HAD_sf"/>
</dbReference>
<dbReference type="PRINTS" id="PR00119">
    <property type="entry name" value="CATATPASE"/>
</dbReference>
<dbReference type="EMBL" id="CAEKKB010000007">
    <property type="protein sequence ID" value="CAB4316977.1"/>
    <property type="molecule type" value="Genomic_DNA"/>
</dbReference>
<dbReference type="InterPro" id="IPR023299">
    <property type="entry name" value="ATPase_P-typ_cyto_dom_N"/>
</dbReference>
<accession>A0A6J5XXI2</accession>
<dbReference type="OrthoDB" id="3352408at2759"/>
<dbReference type="Gene3D" id="3.40.50.1000">
    <property type="entry name" value="HAD superfamily/HAD-like"/>
    <property type="match status" value="1"/>
</dbReference>
<dbReference type="GO" id="GO:0005388">
    <property type="term" value="F:P-type calcium transporter activity"/>
    <property type="evidence" value="ECO:0007669"/>
    <property type="project" value="TreeGrafter"/>
</dbReference>
<dbReference type="GO" id="GO:0005886">
    <property type="term" value="C:plasma membrane"/>
    <property type="evidence" value="ECO:0007669"/>
    <property type="project" value="TreeGrafter"/>
</dbReference>
<dbReference type="InterPro" id="IPR036412">
    <property type="entry name" value="HAD-like_sf"/>
</dbReference>
<keyword evidence="1" id="KW-0460">Magnesium</keyword>
<dbReference type="SUPFAM" id="SSF56784">
    <property type="entry name" value="HAD-like"/>
    <property type="match status" value="1"/>
</dbReference>
<reference evidence="3" key="1">
    <citation type="journal article" date="2020" name="Genome Biol.">
        <title>Gamete binning: chromosome-level and haplotype-resolved genome assembly enabled by high-throughput single-cell sequencing of gamete genomes.</title>
        <authorList>
            <person name="Campoy J.A."/>
            <person name="Sun H."/>
            <person name="Goel M."/>
            <person name="Jiao W.-B."/>
            <person name="Folz-Donahue K."/>
            <person name="Wang N."/>
            <person name="Rubio M."/>
            <person name="Liu C."/>
            <person name="Kukat C."/>
            <person name="Ruiz D."/>
            <person name="Huettel B."/>
            <person name="Schneeberger K."/>
        </authorList>
    </citation>
    <scope>NUCLEOTIDE SEQUENCE [LARGE SCALE GENOMIC DNA]</scope>
    <source>
        <strain evidence="3">cv. Rojo Pasion</strain>
    </source>
</reference>
<gene>
    <name evidence="2" type="ORF">ORAREDHAP_LOCUS43497</name>
</gene>
<dbReference type="PANTHER" id="PTHR24093:SF462">
    <property type="entry name" value="CALCIUM-TRANSPORTING ATPASE 11, PLASMA MEMBRANE-TYPE-RELATED"/>
    <property type="match status" value="1"/>
</dbReference>
<dbReference type="AlphaFoldDB" id="A0A6J5XXI2"/>
<organism evidence="2 3">
    <name type="scientific">Prunus armeniaca</name>
    <name type="common">Apricot</name>
    <name type="synonym">Armeniaca vulgaris</name>
    <dbReference type="NCBI Taxonomy" id="36596"/>
    <lineage>
        <taxon>Eukaryota</taxon>
        <taxon>Viridiplantae</taxon>
        <taxon>Streptophyta</taxon>
        <taxon>Embryophyta</taxon>
        <taxon>Tracheophyta</taxon>
        <taxon>Spermatophyta</taxon>
        <taxon>Magnoliopsida</taxon>
        <taxon>eudicotyledons</taxon>
        <taxon>Gunneridae</taxon>
        <taxon>Pentapetalae</taxon>
        <taxon>rosids</taxon>
        <taxon>fabids</taxon>
        <taxon>Rosales</taxon>
        <taxon>Rosaceae</taxon>
        <taxon>Amygdaloideae</taxon>
        <taxon>Amygdaleae</taxon>
        <taxon>Prunus</taxon>
    </lineage>
</organism>
<evidence type="ECO:0000313" key="2">
    <source>
        <dbReference type="EMBL" id="CAB4316977.1"/>
    </source>
</evidence>
<protein>
    <recommendedName>
        <fullName evidence="4">Cation-transporting P-type ATPase N-terminal domain-containing protein</fullName>
    </recommendedName>
</protein>
<evidence type="ECO:0008006" key="4">
    <source>
        <dbReference type="Google" id="ProtNLM"/>
    </source>
</evidence>
<evidence type="ECO:0000313" key="3">
    <source>
        <dbReference type="Proteomes" id="UP000507245"/>
    </source>
</evidence>
<dbReference type="PANTHER" id="PTHR24093">
    <property type="entry name" value="CATION TRANSPORTING ATPASE"/>
    <property type="match status" value="1"/>
</dbReference>
<dbReference type="Gene3D" id="3.40.1110.10">
    <property type="entry name" value="Calcium-transporting ATPase, cytoplasmic domain N"/>
    <property type="match status" value="1"/>
</dbReference>
<evidence type="ECO:0000256" key="1">
    <source>
        <dbReference type="ARBA" id="ARBA00022842"/>
    </source>
</evidence>
<sequence length="233" mass="25043">MPTSHPLPLAPFSDPSVDFSVPHTTSSYIPPAISPTSGTTSPIAPPTPALLPTSLVSHSDTHLVPHIDPLAPPIPTPPPPPPPPHPCPVSSAKAEYRAMAATYKTGTLTTNHMVVNKIAEVKILKVEPFNSVRKKMSVLVAHPHGGKRAFCKEQVKNITDVIKSFAYEDLRTLYLAFKNIDDSSIENDIPDDYTLIEVVGIKDPVLPEVKDAVQTCLAAGITVRMVTGDNIVK</sequence>
<dbReference type="GO" id="GO:0000166">
    <property type="term" value="F:nucleotide binding"/>
    <property type="evidence" value="ECO:0007669"/>
    <property type="project" value="InterPro"/>
</dbReference>
<dbReference type="Proteomes" id="UP000507245">
    <property type="component" value="Unassembled WGS sequence"/>
</dbReference>
<dbReference type="SUPFAM" id="SSF81660">
    <property type="entry name" value="Metal cation-transporting ATPase, ATP-binding domain N"/>
    <property type="match status" value="1"/>
</dbReference>